<keyword evidence="2" id="KW-0808">Transferase</keyword>
<dbReference type="PANTHER" id="PTHR45947">
    <property type="entry name" value="SULFOQUINOVOSYL TRANSFERASE SQD2"/>
    <property type="match status" value="1"/>
</dbReference>
<dbReference type="Pfam" id="PF00534">
    <property type="entry name" value="Glycos_transf_1"/>
    <property type="match status" value="1"/>
</dbReference>
<dbReference type="GO" id="GO:0016757">
    <property type="term" value="F:glycosyltransferase activity"/>
    <property type="evidence" value="ECO:0007669"/>
    <property type="project" value="InterPro"/>
</dbReference>
<gene>
    <name evidence="2" type="ORF">SAMN05444266_11288</name>
</gene>
<accession>A0A1M7M670</accession>
<dbReference type="SUPFAM" id="SSF53756">
    <property type="entry name" value="UDP-Glycosyltransferase/glycogen phosphorylase"/>
    <property type="match status" value="1"/>
</dbReference>
<dbReference type="RefSeq" id="WP_073087087.1">
    <property type="nucleotide sequence ID" value="NZ_FRBL01000012.1"/>
</dbReference>
<evidence type="ECO:0000259" key="1">
    <source>
        <dbReference type="Pfam" id="PF00534"/>
    </source>
</evidence>
<feature type="domain" description="Glycosyl transferase family 1" evidence="1">
    <location>
        <begin position="222"/>
        <end position="386"/>
    </location>
</feature>
<reference evidence="2 3" key="1">
    <citation type="submission" date="2016-11" db="EMBL/GenBank/DDBJ databases">
        <authorList>
            <person name="Jaros S."/>
            <person name="Januszkiewicz K."/>
            <person name="Wedrychowicz H."/>
        </authorList>
    </citation>
    <scope>NUCLEOTIDE SEQUENCE [LARGE SCALE GENOMIC DNA]</scope>
    <source>
        <strain evidence="2 3">DSM 27406</strain>
    </source>
</reference>
<dbReference type="InterPro" id="IPR050194">
    <property type="entry name" value="Glycosyltransferase_grp1"/>
</dbReference>
<name>A0A1M7M670_9BACT</name>
<dbReference type="AlphaFoldDB" id="A0A1M7M670"/>
<dbReference type="PANTHER" id="PTHR45947:SF3">
    <property type="entry name" value="SULFOQUINOVOSYL TRANSFERASE SQD2"/>
    <property type="match status" value="1"/>
</dbReference>
<dbReference type="EMBL" id="FRBL01000012">
    <property type="protein sequence ID" value="SHM86148.1"/>
    <property type="molecule type" value="Genomic_DNA"/>
</dbReference>
<dbReference type="OrthoDB" id="9768685at2"/>
<dbReference type="Gene3D" id="3.40.50.2000">
    <property type="entry name" value="Glycogen Phosphorylase B"/>
    <property type="match status" value="2"/>
</dbReference>
<evidence type="ECO:0000313" key="2">
    <source>
        <dbReference type="EMBL" id="SHM86148.1"/>
    </source>
</evidence>
<proteinExistence type="predicted"/>
<sequence length="414" mass="46266">MKVLFINRYENSGGAAIAGQRIGAALQKYYHTQNHFIAGTHHTNAANVTVTRKGPVINFIERGWNVASNLVGLQYLWFPFSSAVIMDTVKRFKPDVISLHNIHGGYFDAALLPKLSQYAPIVWTLHDMWAITANAAHTFGDTSWKSGLPAKGEYKHSPNTGIDTGNFLIRRKQRIYAESELYIVSPAEWLYNMTKESPLTKNKPLYHIPNPIDTDQYQPQDKQAARAALGLTENFPVISFVSERLFASEFKGGKELLQVLALLDEQLDRDVYLLMIGKDRLPVEYRHLKGVYTGYVSGVDRMMQCYSASDLFIYPTKADTLPNVLIEAGSCATPCITFDVGGCAEIVADGQSGYVIPPGDYRHFAAAVLDLLADGEKRARFSAQARTYIINHFGMETIAAQYYQLFSAVARHHK</sequence>
<dbReference type="Proteomes" id="UP000184420">
    <property type="component" value="Unassembled WGS sequence"/>
</dbReference>
<organism evidence="2 3">
    <name type="scientific">Chitinophaga jiangningensis</name>
    <dbReference type="NCBI Taxonomy" id="1419482"/>
    <lineage>
        <taxon>Bacteria</taxon>
        <taxon>Pseudomonadati</taxon>
        <taxon>Bacteroidota</taxon>
        <taxon>Chitinophagia</taxon>
        <taxon>Chitinophagales</taxon>
        <taxon>Chitinophagaceae</taxon>
        <taxon>Chitinophaga</taxon>
    </lineage>
</organism>
<evidence type="ECO:0000313" key="3">
    <source>
        <dbReference type="Proteomes" id="UP000184420"/>
    </source>
</evidence>
<protein>
    <submittedName>
        <fullName evidence="2">Glycosyltransferase involved in cell wall bisynthesis</fullName>
    </submittedName>
</protein>
<dbReference type="STRING" id="1419482.SAMN05444266_11288"/>
<dbReference type="InterPro" id="IPR001296">
    <property type="entry name" value="Glyco_trans_1"/>
</dbReference>
<keyword evidence="3" id="KW-1185">Reference proteome</keyword>